<dbReference type="KEGG" id="bsol:FSW04_01520"/>
<dbReference type="Gene3D" id="3.40.50.12780">
    <property type="entry name" value="N-terminal domain of ligase-like"/>
    <property type="match status" value="1"/>
</dbReference>
<evidence type="ECO:0000256" key="2">
    <source>
        <dbReference type="ARBA" id="ARBA00022598"/>
    </source>
</evidence>
<comment type="similarity">
    <text evidence="1">Belongs to the ATP-dependent AMP-binding enzyme family.</text>
</comment>
<dbReference type="AlphaFoldDB" id="A0A5B8U089"/>
<dbReference type="Pfam" id="PF00501">
    <property type="entry name" value="AMP-binding"/>
    <property type="match status" value="1"/>
</dbReference>
<name>A0A5B8U089_9ACTN</name>
<dbReference type="Proteomes" id="UP000321805">
    <property type="component" value="Chromosome"/>
</dbReference>
<dbReference type="GO" id="GO:0031956">
    <property type="term" value="F:medium-chain fatty acid-CoA ligase activity"/>
    <property type="evidence" value="ECO:0007669"/>
    <property type="project" value="TreeGrafter"/>
</dbReference>
<dbReference type="InterPro" id="IPR045851">
    <property type="entry name" value="AMP-bd_C_sf"/>
</dbReference>
<dbReference type="EMBL" id="CP042430">
    <property type="protein sequence ID" value="QEC46386.1"/>
    <property type="molecule type" value="Genomic_DNA"/>
</dbReference>
<feature type="domain" description="AMP-binding enzyme C-terminal" evidence="4">
    <location>
        <begin position="440"/>
        <end position="515"/>
    </location>
</feature>
<dbReference type="FunFam" id="3.30.300.30:FF:000008">
    <property type="entry name" value="2,3-dihydroxybenzoate-AMP ligase"/>
    <property type="match status" value="1"/>
</dbReference>
<organism evidence="5 6">
    <name type="scientific">Baekduia soli</name>
    <dbReference type="NCBI Taxonomy" id="496014"/>
    <lineage>
        <taxon>Bacteria</taxon>
        <taxon>Bacillati</taxon>
        <taxon>Actinomycetota</taxon>
        <taxon>Thermoleophilia</taxon>
        <taxon>Solirubrobacterales</taxon>
        <taxon>Baekduiaceae</taxon>
        <taxon>Baekduia</taxon>
    </lineage>
</organism>
<dbReference type="OrthoDB" id="9803968at2"/>
<feature type="domain" description="AMP-dependent synthetase/ligase" evidence="3">
    <location>
        <begin position="29"/>
        <end position="390"/>
    </location>
</feature>
<reference evidence="5 6" key="1">
    <citation type="journal article" date="2018" name="J. Microbiol.">
        <title>Baekduia soli gen. nov., sp. nov., a novel bacterium isolated from the soil of Baekdu Mountain and proposal of a novel family name, Baekduiaceae fam. nov.</title>
        <authorList>
            <person name="An D.S."/>
            <person name="Siddiqi M.Z."/>
            <person name="Kim K.H."/>
            <person name="Yu H.S."/>
            <person name="Im W.T."/>
        </authorList>
    </citation>
    <scope>NUCLEOTIDE SEQUENCE [LARGE SCALE GENOMIC DNA]</scope>
    <source>
        <strain evidence="5 6">BR7-21</strain>
    </source>
</reference>
<protein>
    <submittedName>
        <fullName evidence="5">Long-chain fatty acid--CoA ligase</fullName>
    </submittedName>
</protein>
<dbReference type="InterPro" id="IPR000873">
    <property type="entry name" value="AMP-dep_synth/lig_dom"/>
</dbReference>
<dbReference type="RefSeq" id="WP_146915532.1">
    <property type="nucleotide sequence ID" value="NZ_CP042430.1"/>
</dbReference>
<dbReference type="PANTHER" id="PTHR43201">
    <property type="entry name" value="ACYL-COA SYNTHETASE"/>
    <property type="match status" value="1"/>
</dbReference>
<keyword evidence="6" id="KW-1185">Reference proteome</keyword>
<dbReference type="InterPro" id="IPR025110">
    <property type="entry name" value="AMP-bd_C"/>
</dbReference>
<keyword evidence="2 5" id="KW-0436">Ligase</keyword>
<dbReference type="InterPro" id="IPR042099">
    <property type="entry name" value="ANL_N_sf"/>
</dbReference>
<dbReference type="Gene3D" id="3.30.300.30">
    <property type="match status" value="1"/>
</dbReference>
<dbReference type="Pfam" id="PF13193">
    <property type="entry name" value="AMP-binding_C"/>
    <property type="match status" value="1"/>
</dbReference>
<evidence type="ECO:0000313" key="5">
    <source>
        <dbReference type="EMBL" id="QEC46386.1"/>
    </source>
</evidence>
<evidence type="ECO:0000259" key="4">
    <source>
        <dbReference type="Pfam" id="PF13193"/>
    </source>
</evidence>
<accession>A0A5B8U089</accession>
<gene>
    <name evidence="5" type="ORF">FSW04_01520</name>
</gene>
<dbReference type="GO" id="GO:0006631">
    <property type="term" value="P:fatty acid metabolic process"/>
    <property type="evidence" value="ECO:0007669"/>
    <property type="project" value="TreeGrafter"/>
</dbReference>
<evidence type="ECO:0000256" key="1">
    <source>
        <dbReference type="ARBA" id="ARBA00006432"/>
    </source>
</evidence>
<evidence type="ECO:0000259" key="3">
    <source>
        <dbReference type="Pfam" id="PF00501"/>
    </source>
</evidence>
<sequence length="538" mass="57994">MSADVDSGHEGRGPAPRWSALNLCRLVERAGLDADKRAVVCDGESRTYAELRDRMVRAGRGLAALGVTPGDRVAVLARNCLEYLELELAIAHAGGIMVPLNYRLAEAEIATLLGRSRSRVVVVDAASSSVVAGLRPQLAALSAAVGLPEAPSEHVDIEYDDLCAGDAPPISVEPRMEDPHEITYTSGTTDTPKGVVWTHGSVMWNSIQQCMDYDISSRDSNYVLNDLYYVGGRHDFTWPLLHQGGTVHIRRSGNFDARAVMRYLSENAITKVLLFPVMLFELLRLPDLLDYDMTSLTTIMSGGEPVPVATIDRITTAFPGTDFIQVYGLTEGGASVTFLSGADARRKMGSCGKAGVHNEVRIASDDGTFVGPDVVGEVCVKGPTVTPGYWNDPERTAEAIVDGWLHTGDLGRTDEDGFLYIVGRKKDMIISGGMNIYPKEIEDVLGTHPAIAEVAVIGVPDPKWGERVCAVIRPEPGADIRDEDITALCAGRLASFKKPTVIHLVEAMPRTASGKVQKQVLRDRLATPASDTEVSAPC</sequence>
<evidence type="ECO:0000313" key="6">
    <source>
        <dbReference type="Proteomes" id="UP000321805"/>
    </source>
</evidence>
<dbReference type="PANTHER" id="PTHR43201:SF5">
    <property type="entry name" value="MEDIUM-CHAIN ACYL-COA LIGASE ACSF2, MITOCHONDRIAL"/>
    <property type="match status" value="1"/>
</dbReference>
<proteinExistence type="inferred from homology"/>
<dbReference type="SUPFAM" id="SSF56801">
    <property type="entry name" value="Acetyl-CoA synthetase-like"/>
    <property type="match status" value="1"/>
</dbReference>